<evidence type="ECO:0000313" key="2">
    <source>
        <dbReference type="Proteomes" id="UP000483004"/>
    </source>
</evidence>
<dbReference type="Proteomes" id="UP000483004">
    <property type="component" value="Unassembled WGS sequence"/>
</dbReference>
<evidence type="ECO:0000313" key="1">
    <source>
        <dbReference type="EMBL" id="KAB2380165.1"/>
    </source>
</evidence>
<accession>A0A6L3W0M1</accession>
<sequence>MGKAYRVLSRVGDAEDVVQETWPR</sequence>
<gene>
    <name evidence="1" type="ORF">F9B16_18275</name>
</gene>
<dbReference type="EMBL" id="WBMR01000047">
    <property type="protein sequence ID" value="KAB2380165.1"/>
    <property type="molecule type" value="Genomic_DNA"/>
</dbReference>
<dbReference type="RefSeq" id="WP_151541332.1">
    <property type="nucleotide sequence ID" value="NZ_WBMR01000047.1"/>
</dbReference>
<reference evidence="1 2" key="1">
    <citation type="submission" date="2019-09" db="EMBL/GenBank/DDBJ databases">
        <title>Actinomadura physcomitrii sp. nov., a novel actinomycete isolated from moss [Physcomitrium sphaericum (Ludw) Fuernr].</title>
        <authorList>
            <person name="Liu C."/>
            <person name="Zhuang X."/>
        </authorList>
    </citation>
    <scope>NUCLEOTIDE SEQUENCE [LARGE SCALE GENOMIC DNA]</scope>
    <source>
        <strain evidence="1 2">CYP1-1B</strain>
    </source>
</reference>
<keyword evidence="2" id="KW-1185">Reference proteome</keyword>
<proteinExistence type="predicted"/>
<dbReference type="AlphaFoldDB" id="A0A6L3W0M1"/>
<comment type="caution">
    <text evidence="1">The sequence shown here is derived from an EMBL/GenBank/DDBJ whole genome shotgun (WGS) entry which is preliminary data.</text>
</comment>
<protein>
    <submittedName>
        <fullName evidence="1">Uncharacterized protein</fullName>
    </submittedName>
</protein>
<name>A0A6L3W0M1_9ACTN</name>
<organism evidence="1 2">
    <name type="scientific">Actinomadura montaniterrae</name>
    <dbReference type="NCBI Taxonomy" id="1803903"/>
    <lineage>
        <taxon>Bacteria</taxon>
        <taxon>Bacillati</taxon>
        <taxon>Actinomycetota</taxon>
        <taxon>Actinomycetes</taxon>
        <taxon>Streptosporangiales</taxon>
        <taxon>Thermomonosporaceae</taxon>
        <taxon>Actinomadura</taxon>
    </lineage>
</organism>